<proteinExistence type="predicted"/>
<dbReference type="PANTHER" id="PTHR31549:SF149">
    <property type="entry name" value="ISOPRENOID SYNTHASE DOMAIN-CONTAINING PROTEIN"/>
    <property type="match status" value="1"/>
</dbReference>
<keyword evidence="1" id="KW-0812">Transmembrane</keyword>
<dbReference type="InterPro" id="IPR004158">
    <property type="entry name" value="DUF247_pln"/>
</dbReference>
<sequence length="451" mass="52135">MAKHDEINASSIENQEEAWVIDLIEKAMPPPSSSTRIHRVPESVLREMGDYEKYYVPKVVSIGPYHYGNPKLQSIEKLKPVFTKELLSRSEHNERLSSLYKYLGAANMVKELRGFYEEKSTDHLSDKEFTTMMLMDGCFILYYILFIYGEKPGSCRELRSHQIVLINRDLFLLENQIPFKVLNNVMDLMKLDRRDKFLLFFADNILSRRQIRGWFLFGSSSTQTYQNSGRESHGSYEFVGDHLLHRLHTGLTEPSPMNESHRNSYGHKNTFHNVRELEYVGIHFRPSSVMSLAHVEFARRWWRLSAYVKLPPITVDDSTKPMLLNLIAYEMCAEDAHDAWVTSYICLLNSLIDHPEDVKALRKAGVLDNSLGNDQEVATLFKEICTGLVPNNATYSKAKDLIRRHYESLGNTSLCELRHEYITNPMAFITVLALFLTVVQTFFAIWSIKGK</sequence>
<evidence type="ECO:0000256" key="1">
    <source>
        <dbReference type="SAM" id="Phobius"/>
    </source>
</evidence>
<dbReference type="Pfam" id="PF03140">
    <property type="entry name" value="DUF247"/>
    <property type="match status" value="1"/>
</dbReference>
<protein>
    <submittedName>
        <fullName evidence="2">Uncharacterized protein</fullName>
    </submittedName>
</protein>
<keyword evidence="1" id="KW-0472">Membrane</keyword>
<dbReference type="PANTHER" id="PTHR31549">
    <property type="entry name" value="PROTEIN, PUTATIVE (DUF247)-RELATED-RELATED"/>
    <property type="match status" value="1"/>
</dbReference>
<keyword evidence="1" id="KW-1133">Transmembrane helix</keyword>
<dbReference type="Proteomes" id="UP001177003">
    <property type="component" value="Chromosome 5"/>
</dbReference>
<dbReference type="AlphaFoldDB" id="A0AA35Z866"/>
<name>A0AA35Z866_LACSI</name>
<keyword evidence="3" id="KW-1185">Reference proteome</keyword>
<gene>
    <name evidence="2" type="ORF">LSALG_LOCUS27054</name>
</gene>
<evidence type="ECO:0000313" key="2">
    <source>
        <dbReference type="EMBL" id="CAI9287706.1"/>
    </source>
</evidence>
<evidence type="ECO:0000313" key="3">
    <source>
        <dbReference type="Proteomes" id="UP001177003"/>
    </source>
</evidence>
<reference evidence="2" key="1">
    <citation type="submission" date="2023-04" db="EMBL/GenBank/DDBJ databases">
        <authorList>
            <person name="Vijverberg K."/>
            <person name="Xiong W."/>
            <person name="Schranz E."/>
        </authorList>
    </citation>
    <scope>NUCLEOTIDE SEQUENCE</scope>
</reference>
<accession>A0AA35Z866</accession>
<dbReference type="EMBL" id="OX465081">
    <property type="protein sequence ID" value="CAI9287706.1"/>
    <property type="molecule type" value="Genomic_DNA"/>
</dbReference>
<feature type="transmembrane region" description="Helical" evidence="1">
    <location>
        <begin position="426"/>
        <end position="448"/>
    </location>
</feature>
<organism evidence="2 3">
    <name type="scientific">Lactuca saligna</name>
    <name type="common">Willowleaf lettuce</name>
    <dbReference type="NCBI Taxonomy" id="75948"/>
    <lineage>
        <taxon>Eukaryota</taxon>
        <taxon>Viridiplantae</taxon>
        <taxon>Streptophyta</taxon>
        <taxon>Embryophyta</taxon>
        <taxon>Tracheophyta</taxon>
        <taxon>Spermatophyta</taxon>
        <taxon>Magnoliopsida</taxon>
        <taxon>eudicotyledons</taxon>
        <taxon>Gunneridae</taxon>
        <taxon>Pentapetalae</taxon>
        <taxon>asterids</taxon>
        <taxon>campanulids</taxon>
        <taxon>Asterales</taxon>
        <taxon>Asteraceae</taxon>
        <taxon>Cichorioideae</taxon>
        <taxon>Cichorieae</taxon>
        <taxon>Lactucinae</taxon>
        <taxon>Lactuca</taxon>
    </lineage>
</organism>